<dbReference type="InterPro" id="IPR012340">
    <property type="entry name" value="NA-bd_OB-fold"/>
</dbReference>
<dbReference type="PROSITE" id="PS51857">
    <property type="entry name" value="CSD_2"/>
    <property type="match status" value="1"/>
</dbReference>
<dbReference type="InterPro" id="IPR050181">
    <property type="entry name" value="Cold_shock_domain"/>
</dbReference>
<dbReference type="SUPFAM" id="SSF50249">
    <property type="entry name" value="Nucleic acid-binding proteins"/>
    <property type="match status" value="1"/>
</dbReference>
<feature type="domain" description="CSD" evidence="3">
    <location>
        <begin position="63"/>
        <end position="128"/>
    </location>
</feature>
<dbReference type="InterPro" id="IPR002059">
    <property type="entry name" value="CSP_DNA-bd"/>
</dbReference>
<dbReference type="PRINTS" id="PR00050">
    <property type="entry name" value="COLDSHOCK"/>
</dbReference>
<evidence type="ECO:0000313" key="5">
    <source>
        <dbReference type="Proteomes" id="UP001321543"/>
    </source>
</evidence>
<dbReference type="Gene3D" id="2.40.50.140">
    <property type="entry name" value="Nucleic acid-binding proteins"/>
    <property type="match status" value="1"/>
</dbReference>
<reference evidence="5" key="1">
    <citation type="journal article" date="2019" name="Int. J. Syst. Evol. Microbiol.">
        <title>The Global Catalogue of Microorganisms (GCM) 10K type strain sequencing project: providing services to taxonomists for standard genome sequencing and annotation.</title>
        <authorList>
            <consortium name="The Broad Institute Genomics Platform"/>
            <consortium name="The Broad Institute Genome Sequencing Center for Infectious Disease"/>
            <person name="Wu L."/>
            <person name="Ma J."/>
        </authorList>
    </citation>
    <scope>NUCLEOTIDE SEQUENCE [LARGE SCALE GENOMIC DNA]</scope>
    <source>
        <strain evidence="5">NBRC 106310</strain>
    </source>
</reference>
<dbReference type="InterPro" id="IPR019844">
    <property type="entry name" value="CSD_CS"/>
</dbReference>
<organism evidence="4 5">
    <name type="scientific">Microbacterium suwonense</name>
    <dbReference type="NCBI Taxonomy" id="683047"/>
    <lineage>
        <taxon>Bacteria</taxon>
        <taxon>Bacillati</taxon>
        <taxon>Actinomycetota</taxon>
        <taxon>Actinomycetes</taxon>
        <taxon>Micrococcales</taxon>
        <taxon>Microbacteriaceae</taxon>
        <taxon>Microbacterium</taxon>
    </lineage>
</organism>
<evidence type="ECO:0000256" key="1">
    <source>
        <dbReference type="RuleBase" id="RU000408"/>
    </source>
</evidence>
<evidence type="ECO:0000259" key="3">
    <source>
        <dbReference type="PROSITE" id="PS51857"/>
    </source>
</evidence>
<evidence type="ECO:0000256" key="2">
    <source>
        <dbReference type="SAM" id="MobiDB-lite"/>
    </source>
</evidence>
<keyword evidence="5" id="KW-1185">Reference proteome</keyword>
<proteinExistence type="predicted"/>
<feature type="region of interest" description="Disordered" evidence="2">
    <location>
        <begin position="39"/>
        <end position="58"/>
    </location>
</feature>
<name>A0ABM8FVN5_9MICO</name>
<sequence length="129" mass="13889">MARDQVACGPIILPLLRVSSAGQVISSRSCAMPRIAPKTCPSDVPARHPGRCGGQINRKKKHMATGTVKWFNTEKGFGFIAPDDGSADLFAHYSAIASSGFKELTENQKVEFDAERGPKGMQAMNIRGL</sequence>
<accession>A0ABM8FVN5</accession>
<comment type="subcellular location">
    <subcellularLocation>
        <location evidence="1">Cytoplasm</location>
    </subcellularLocation>
</comment>
<gene>
    <name evidence="4" type="ORF">GCM10025863_23240</name>
</gene>
<dbReference type="InterPro" id="IPR011129">
    <property type="entry name" value="CSD"/>
</dbReference>
<evidence type="ECO:0000313" key="4">
    <source>
        <dbReference type="EMBL" id="BDZ39710.1"/>
    </source>
</evidence>
<dbReference type="CDD" id="cd04458">
    <property type="entry name" value="CSP_CDS"/>
    <property type="match status" value="1"/>
</dbReference>
<protein>
    <recommendedName>
        <fullName evidence="3">CSD domain-containing protein</fullName>
    </recommendedName>
</protein>
<dbReference type="Proteomes" id="UP001321543">
    <property type="component" value="Chromosome"/>
</dbReference>
<dbReference type="PROSITE" id="PS00352">
    <property type="entry name" value="CSD_1"/>
    <property type="match status" value="1"/>
</dbReference>
<dbReference type="PANTHER" id="PTHR11544">
    <property type="entry name" value="COLD SHOCK DOMAIN CONTAINING PROTEINS"/>
    <property type="match status" value="1"/>
</dbReference>
<dbReference type="EMBL" id="AP027728">
    <property type="protein sequence ID" value="BDZ39710.1"/>
    <property type="molecule type" value="Genomic_DNA"/>
</dbReference>
<dbReference type="Pfam" id="PF00313">
    <property type="entry name" value="CSD"/>
    <property type="match status" value="1"/>
</dbReference>
<dbReference type="SMART" id="SM00357">
    <property type="entry name" value="CSP"/>
    <property type="match status" value="1"/>
</dbReference>